<gene>
    <name evidence="5" type="ORF">BABINDRAFT_161678</name>
</gene>
<comment type="similarity">
    <text evidence="1">Belongs to the RENT3 family.</text>
</comment>
<dbReference type="RefSeq" id="XP_018985366.1">
    <property type="nucleotide sequence ID" value="XM_019128946.1"/>
</dbReference>
<accession>A0A1E3QQX6</accession>
<keyword evidence="2" id="KW-0866">Nonsense-mediated mRNA decay</keyword>
<feature type="compositionally biased region" description="Basic and acidic residues" evidence="3">
    <location>
        <begin position="176"/>
        <end position="194"/>
    </location>
</feature>
<dbReference type="Gene3D" id="3.30.70.330">
    <property type="match status" value="1"/>
</dbReference>
<evidence type="ECO:0000313" key="6">
    <source>
        <dbReference type="Proteomes" id="UP000094336"/>
    </source>
</evidence>
<organism evidence="5 6">
    <name type="scientific">Babjeviella inositovora NRRL Y-12698</name>
    <dbReference type="NCBI Taxonomy" id="984486"/>
    <lineage>
        <taxon>Eukaryota</taxon>
        <taxon>Fungi</taxon>
        <taxon>Dikarya</taxon>
        <taxon>Ascomycota</taxon>
        <taxon>Saccharomycotina</taxon>
        <taxon>Pichiomycetes</taxon>
        <taxon>Serinales incertae sedis</taxon>
        <taxon>Babjeviella</taxon>
    </lineage>
</organism>
<dbReference type="InterPro" id="IPR012677">
    <property type="entry name" value="Nucleotide-bd_a/b_plait_sf"/>
</dbReference>
<feature type="compositionally biased region" description="Basic residues" evidence="3">
    <location>
        <begin position="195"/>
        <end position="205"/>
    </location>
</feature>
<evidence type="ECO:0000256" key="3">
    <source>
        <dbReference type="SAM" id="MobiDB-lite"/>
    </source>
</evidence>
<dbReference type="CDD" id="cd12455">
    <property type="entry name" value="RRM_like_Smg4_UPF3"/>
    <property type="match status" value="1"/>
</dbReference>
<keyword evidence="6" id="KW-1185">Reference proteome</keyword>
<reference evidence="6" key="1">
    <citation type="submission" date="2016-05" db="EMBL/GenBank/DDBJ databases">
        <title>Comparative genomics of biotechnologically important yeasts.</title>
        <authorList>
            <consortium name="DOE Joint Genome Institute"/>
            <person name="Riley R."/>
            <person name="Haridas S."/>
            <person name="Wolfe K.H."/>
            <person name="Lopes M.R."/>
            <person name="Hittinger C.T."/>
            <person name="Goker M."/>
            <person name="Salamov A."/>
            <person name="Wisecaver J."/>
            <person name="Long T.M."/>
            <person name="Aerts A.L."/>
            <person name="Barry K."/>
            <person name="Choi C."/>
            <person name="Clum A."/>
            <person name="Coughlan A.Y."/>
            <person name="Deshpande S."/>
            <person name="Douglass A.P."/>
            <person name="Hanson S.J."/>
            <person name="Klenk H.-P."/>
            <person name="Labutti K."/>
            <person name="Lapidus A."/>
            <person name="Lindquist E."/>
            <person name="Lipzen A."/>
            <person name="Meier-Kolthoff J.P."/>
            <person name="Ohm R.A."/>
            <person name="Otillar R.P."/>
            <person name="Pangilinan J."/>
            <person name="Peng Y."/>
            <person name="Rokas A."/>
            <person name="Rosa C.A."/>
            <person name="Scheuner C."/>
            <person name="Sibirny A.A."/>
            <person name="Slot J.C."/>
            <person name="Stielow J.B."/>
            <person name="Sun H."/>
            <person name="Kurtzman C.P."/>
            <person name="Blackwell M."/>
            <person name="Grigoriev I.V."/>
            <person name="Jeffries T.W."/>
        </authorList>
    </citation>
    <scope>NUCLEOTIDE SEQUENCE [LARGE SCALE GENOMIC DNA]</scope>
    <source>
        <strain evidence="6">NRRL Y-12698</strain>
    </source>
</reference>
<proteinExistence type="inferred from homology"/>
<dbReference type="AlphaFoldDB" id="A0A1E3QQX6"/>
<feature type="region of interest" description="Disordered" evidence="3">
    <location>
        <begin position="158"/>
        <end position="287"/>
    </location>
</feature>
<dbReference type="Proteomes" id="UP000094336">
    <property type="component" value="Unassembled WGS sequence"/>
</dbReference>
<feature type="compositionally biased region" description="Basic and acidic residues" evidence="3">
    <location>
        <begin position="231"/>
        <end position="242"/>
    </location>
</feature>
<dbReference type="OrthoDB" id="3981216at2759"/>
<dbReference type="InterPro" id="IPR005120">
    <property type="entry name" value="UPF3_dom"/>
</dbReference>
<feature type="compositionally biased region" description="Basic residues" evidence="3">
    <location>
        <begin position="162"/>
        <end position="175"/>
    </location>
</feature>
<feature type="compositionally biased region" description="Polar residues" evidence="3">
    <location>
        <begin position="274"/>
        <end position="287"/>
    </location>
</feature>
<dbReference type="SUPFAM" id="SSF54928">
    <property type="entry name" value="RNA-binding domain, RBD"/>
    <property type="match status" value="1"/>
</dbReference>
<name>A0A1E3QQX6_9ASCO</name>
<evidence type="ECO:0000256" key="2">
    <source>
        <dbReference type="ARBA" id="ARBA00023161"/>
    </source>
</evidence>
<protein>
    <recommendedName>
        <fullName evidence="4">UPF3 domain-containing protein</fullName>
    </recommendedName>
</protein>
<feature type="domain" description="UPF3" evidence="4">
    <location>
        <begin position="18"/>
        <end position="177"/>
    </location>
</feature>
<evidence type="ECO:0000259" key="4">
    <source>
        <dbReference type="Pfam" id="PF03467"/>
    </source>
</evidence>
<dbReference type="STRING" id="984486.A0A1E3QQX6"/>
<evidence type="ECO:0000256" key="1">
    <source>
        <dbReference type="ARBA" id="ARBA00005991"/>
    </source>
</evidence>
<dbReference type="InterPro" id="IPR035979">
    <property type="entry name" value="RBD_domain_sf"/>
</dbReference>
<dbReference type="GeneID" id="30146799"/>
<dbReference type="EMBL" id="KV454431">
    <property type="protein sequence ID" value="ODQ80038.1"/>
    <property type="molecule type" value="Genomic_DNA"/>
</dbReference>
<dbReference type="GO" id="GO:0003676">
    <property type="term" value="F:nucleic acid binding"/>
    <property type="evidence" value="ECO:0007669"/>
    <property type="project" value="InterPro"/>
</dbReference>
<dbReference type="Pfam" id="PF03467">
    <property type="entry name" value="Smg4_UPF3"/>
    <property type="match status" value="1"/>
</dbReference>
<dbReference type="GO" id="GO:0000184">
    <property type="term" value="P:nuclear-transcribed mRNA catabolic process, nonsense-mediated decay"/>
    <property type="evidence" value="ECO:0007669"/>
    <property type="project" value="UniProtKB-KW"/>
</dbReference>
<sequence length="287" mass="32490">MAEVEIKRGRLVENAPQAKFKVVVRLIPPVMKAAEFFELVKDHVNESSVAEQYYFQGHHSSKPYKLPTFSRAYVNFKTHAAMAQFVSIYQHLQLKDDSTGEVFKVLIQMSLYPRMPGYAGDTEPAPTVLLADDVTFQNFAKFKSGELKEMPSISPVANVNSRKLRLKEKRRQKVKEKREQVRKTAKPEDKDAEKKKRSKRSRKKKGKEESTPGQAPKLNEVKAKKPKPKKMTPEGEKKEKLATTKAGNPKPKKSKDADATVSRTKPKPAKTLEGKQSQKQQPAKTST</sequence>
<evidence type="ECO:0000313" key="5">
    <source>
        <dbReference type="EMBL" id="ODQ80038.1"/>
    </source>
</evidence>